<gene>
    <name evidence="2" type="ORF">LAESUDRAFT_639618</name>
</gene>
<dbReference type="InParanoid" id="A0A165IFS1"/>
<dbReference type="STRING" id="1314785.A0A165IFS1"/>
<reference evidence="2 3" key="1">
    <citation type="journal article" date="2016" name="Mol. Biol. Evol.">
        <title>Comparative Genomics of Early-Diverging Mushroom-Forming Fungi Provides Insights into the Origins of Lignocellulose Decay Capabilities.</title>
        <authorList>
            <person name="Nagy L.G."/>
            <person name="Riley R."/>
            <person name="Tritt A."/>
            <person name="Adam C."/>
            <person name="Daum C."/>
            <person name="Floudas D."/>
            <person name="Sun H."/>
            <person name="Yadav J.S."/>
            <person name="Pangilinan J."/>
            <person name="Larsson K.H."/>
            <person name="Matsuura K."/>
            <person name="Barry K."/>
            <person name="Labutti K."/>
            <person name="Kuo R."/>
            <person name="Ohm R.A."/>
            <person name="Bhattacharya S.S."/>
            <person name="Shirouzu T."/>
            <person name="Yoshinaga Y."/>
            <person name="Martin F.M."/>
            <person name="Grigoriev I.V."/>
            <person name="Hibbett D.S."/>
        </authorList>
    </citation>
    <scope>NUCLEOTIDE SEQUENCE [LARGE SCALE GENOMIC DNA]</scope>
    <source>
        <strain evidence="2 3">93-53</strain>
    </source>
</reference>
<evidence type="ECO:0000313" key="2">
    <source>
        <dbReference type="EMBL" id="KZT13011.1"/>
    </source>
</evidence>
<sequence>MHRAAESTQDVSKSKPALDVNTQILPLARRHTDRPSISPPPARVQPTPLSHGHTAKTNYGTEPEPSTPNSSSHSGNSSSWGRSSGKRVARAAHPPFKFEPAVPPIPGSPASDERKRTMSNTESVKSVSHAPLPLPPLPRKEARKGRSLDLGLGLNWAPSRIREDAVLRSVNSSGAIADAGLRARARWRSISPIEDGSFGSSGDASDLAKAFHEVLGDAAYATFKNYVHRYDALAIPLDGHYGLMHHVQRLLDSAPGLDARRKQSLLDRFFRVVQANR</sequence>
<dbReference type="GeneID" id="63820582"/>
<feature type="compositionally biased region" description="Low complexity" evidence="1">
    <location>
        <begin position="70"/>
        <end position="83"/>
    </location>
</feature>
<feature type="compositionally biased region" description="Polar residues" evidence="1">
    <location>
        <begin position="1"/>
        <end position="11"/>
    </location>
</feature>
<protein>
    <submittedName>
        <fullName evidence="2">Uncharacterized protein</fullName>
    </submittedName>
</protein>
<evidence type="ECO:0000313" key="3">
    <source>
        <dbReference type="Proteomes" id="UP000076871"/>
    </source>
</evidence>
<dbReference type="Proteomes" id="UP000076871">
    <property type="component" value="Unassembled WGS sequence"/>
</dbReference>
<accession>A0A165IFS1</accession>
<feature type="region of interest" description="Disordered" evidence="1">
    <location>
        <begin position="1"/>
        <end position="142"/>
    </location>
</feature>
<dbReference type="OrthoDB" id="3260940at2759"/>
<dbReference type="EMBL" id="KV427605">
    <property type="protein sequence ID" value="KZT13011.1"/>
    <property type="molecule type" value="Genomic_DNA"/>
</dbReference>
<organism evidence="2 3">
    <name type="scientific">Laetiporus sulphureus 93-53</name>
    <dbReference type="NCBI Taxonomy" id="1314785"/>
    <lineage>
        <taxon>Eukaryota</taxon>
        <taxon>Fungi</taxon>
        <taxon>Dikarya</taxon>
        <taxon>Basidiomycota</taxon>
        <taxon>Agaricomycotina</taxon>
        <taxon>Agaricomycetes</taxon>
        <taxon>Polyporales</taxon>
        <taxon>Laetiporus</taxon>
    </lineage>
</organism>
<evidence type="ECO:0000256" key="1">
    <source>
        <dbReference type="SAM" id="MobiDB-lite"/>
    </source>
</evidence>
<dbReference type="AlphaFoldDB" id="A0A165IFS1"/>
<proteinExistence type="predicted"/>
<name>A0A165IFS1_9APHY</name>
<dbReference type="RefSeq" id="XP_040770521.1">
    <property type="nucleotide sequence ID" value="XM_040903551.1"/>
</dbReference>
<keyword evidence="3" id="KW-1185">Reference proteome</keyword>